<dbReference type="OrthoDB" id="10249309at2759"/>
<evidence type="ECO:0000256" key="5">
    <source>
        <dbReference type="ARBA" id="ARBA00022917"/>
    </source>
</evidence>
<comment type="function">
    <text evidence="6">Acts as a component of the translation initiation factor 2B (eIF2B) complex, which catalyzes the exchange of GDP for GTP on eukaryotic initiation factor 2 (eIF2) gamma subunit. Its guanine nucleotide exchange factor activity is repressed when bound to eIF2 complex phosphorylated on the alpha subunit, thereby limiting the amount of methionyl-initiator methionine tRNA available to the ribosome and consequently global translation is repressed.</text>
</comment>
<dbReference type="GO" id="GO:0003743">
    <property type="term" value="F:translation initiation factor activity"/>
    <property type="evidence" value="ECO:0007669"/>
    <property type="project" value="UniProtKB-KW"/>
</dbReference>
<dbReference type="InterPro" id="IPR037171">
    <property type="entry name" value="NagB/RpiA_transferase-like"/>
</dbReference>
<name>A0A443QMV5_9ACAR</name>
<evidence type="ECO:0000313" key="12">
    <source>
        <dbReference type="Proteomes" id="UP000285301"/>
    </source>
</evidence>
<evidence type="ECO:0000256" key="9">
    <source>
        <dbReference type="ARBA" id="ARBA00046432"/>
    </source>
</evidence>
<keyword evidence="12" id="KW-1185">Reference proteome</keyword>
<comment type="subunit">
    <text evidence="9">Component of the translation initiation factor 2B (eIF2B) complex which is a heterodecamer of two sets of five different subunits: alpha, beta, gamma, delta and epsilon. Subunits alpha, beta and delta comprise a regulatory subcomplex and subunits epsilon and gamma comprise a catalytic subcomplex. Within the complex, the hexameric regulatory complex resides at the center, with the two heterodimeric catalytic subcomplexes bound on opposite sides.</text>
</comment>
<dbReference type="AlphaFoldDB" id="A0A443QMV5"/>
<organism evidence="11 12">
    <name type="scientific">Dinothrombium tinctorium</name>
    <dbReference type="NCBI Taxonomy" id="1965070"/>
    <lineage>
        <taxon>Eukaryota</taxon>
        <taxon>Metazoa</taxon>
        <taxon>Ecdysozoa</taxon>
        <taxon>Arthropoda</taxon>
        <taxon>Chelicerata</taxon>
        <taxon>Arachnida</taxon>
        <taxon>Acari</taxon>
        <taxon>Acariformes</taxon>
        <taxon>Trombidiformes</taxon>
        <taxon>Prostigmata</taxon>
        <taxon>Anystina</taxon>
        <taxon>Parasitengona</taxon>
        <taxon>Trombidioidea</taxon>
        <taxon>Trombidiidae</taxon>
        <taxon>Dinothrombium</taxon>
    </lineage>
</organism>
<proteinExistence type="inferred from homology"/>
<evidence type="ECO:0000256" key="2">
    <source>
        <dbReference type="ARBA" id="ARBA00007251"/>
    </source>
</evidence>
<evidence type="ECO:0000313" key="11">
    <source>
        <dbReference type="EMBL" id="RWS04269.1"/>
    </source>
</evidence>
<comment type="caution">
    <text evidence="11">The sequence shown here is derived from an EMBL/GenBank/DDBJ whole genome shotgun (WGS) entry which is preliminary data.</text>
</comment>
<keyword evidence="4 11" id="KW-0396">Initiation factor</keyword>
<evidence type="ECO:0000256" key="4">
    <source>
        <dbReference type="ARBA" id="ARBA00022540"/>
    </source>
</evidence>
<dbReference type="SUPFAM" id="SSF100950">
    <property type="entry name" value="NagB/RpiA/CoA transferase-like"/>
    <property type="match status" value="1"/>
</dbReference>
<comment type="subcellular location">
    <subcellularLocation>
        <location evidence="1">Cytoplasm</location>
        <location evidence="1">Cytosol</location>
    </subcellularLocation>
</comment>
<reference evidence="11 12" key="1">
    <citation type="journal article" date="2018" name="Gigascience">
        <title>Genomes of trombidid mites reveal novel predicted allergens and laterally-transferred genes associated with secondary metabolism.</title>
        <authorList>
            <person name="Dong X."/>
            <person name="Chaisiri K."/>
            <person name="Xia D."/>
            <person name="Armstrong S.D."/>
            <person name="Fang Y."/>
            <person name="Donnelly M.J."/>
            <person name="Kadowaki T."/>
            <person name="McGarry J.W."/>
            <person name="Darby A.C."/>
            <person name="Makepeace B.L."/>
        </authorList>
    </citation>
    <scope>NUCLEOTIDE SEQUENCE [LARGE SCALE GENOMIC DNA]</scope>
    <source>
        <strain evidence="11">UoL-WK</strain>
    </source>
</reference>
<dbReference type="Gene3D" id="1.20.120.1070">
    <property type="entry name" value="Translation initiation factor eIF-2B, N-terminal domain"/>
    <property type="match status" value="1"/>
</dbReference>
<dbReference type="InterPro" id="IPR051501">
    <property type="entry name" value="eIF2B_alpha/beta/delta"/>
</dbReference>
<dbReference type="EMBL" id="NCKU01005685">
    <property type="protein sequence ID" value="RWS04269.1"/>
    <property type="molecule type" value="Genomic_DNA"/>
</dbReference>
<sequence length="328" mass="37046">MNAAKAYEEFGNEKGSFPGLAAVKTLIKFIVEDKCMASVAPIKCVFNIFSNFTATTLSEFFKNLNAIEEELKNYEPLMQVDSYMAIFKLFVTLHLSEYDVCTFHILSFLFHSSCFSFQRQMEKAKEVLKMRGNLFLDQAINCKAKTAKIGQPFISDGSEILVNSWSSIVFETLLEAKNKNKRFTVYVTESHDSRGKKMWNQLRHQNIDCTSISDSAIGYYMEKVDVVLSGAEGVVENGGIINTIGTYPLALCAKAMNKPFYVLVESFKFTRFYPLNQRDIPDRFKFKKGTAQRPVIDYTPPALITLLLTNLGALTTAAVSDVLMQLYL</sequence>
<dbReference type="InterPro" id="IPR042529">
    <property type="entry name" value="IF_2B-like_C"/>
</dbReference>
<dbReference type="InterPro" id="IPR000649">
    <property type="entry name" value="IF-2B-related"/>
</dbReference>
<evidence type="ECO:0000256" key="10">
    <source>
        <dbReference type="RuleBase" id="RU003814"/>
    </source>
</evidence>
<dbReference type="GO" id="GO:0005829">
    <property type="term" value="C:cytosol"/>
    <property type="evidence" value="ECO:0007669"/>
    <property type="project" value="UniProtKB-SubCell"/>
</dbReference>
<accession>A0A443QMV5</accession>
<dbReference type="GO" id="GO:0005085">
    <property type="term" value="F:guanyl-nucleotide exchange factor activity"/>
    <property type="evidence" value="ECO:0007669"/>
    <property type="project" value="TreeGrafter"/>
</dbReference>
<dbReference type="Pfam" id="PF01008">
    <property type="entry name" value="IF-2B"/>
    <property type="match status" value="1"/>
</dbReference>
<protein>
    <recommendedName>
        <fullName evidence="7">Translation initiation factor eIF2B subunit alpha</fullName>
    </recommendedName>
    <alternativeName>
        <fullName evidence="8">eIF2B GDP-GTP exchange factor subunit alpha</fullName>
    </alternativeName>
</protein>
<dbReference type="Gene3D" id="3.40.50.10470">
    <property type="entry name" value="Translation initiation factor eif-2b, domain 2"/>
    <property type="match status" value="1"/>
</dbReference>
<keyword evidence="5" id="KW-0648">Protein biosynthesis</keyword>
<evidence type="ECO:0000256" key="6">
    <source>
        <dbReference type="ARBA" id="ARBA00043898"/>
    </source>
</evidence>
<dbReference type="InterPro" id="IPR042528">
    <property type="entry name" value="elF-2B_alpha_N"/>
</dbReference>
<comment type="similarity">
    <text evidence="2 10">Belongs to the eIF-2B alpha/beta/delta subunits family.</text>
</comment>
<evidence type="ECO:0000256" key="8">
    <source>
        <dbReference type="ARBA" id="ARBA00044236"/>
    </source>
</evidence>
<dbReference type="Proteomes" id="UP000285301">
    <property type="component" value="Unassembled WGS sequence"/>
</dbReference>
<gene>
    <name evidence="11" type="ORF">B4U79_15564</name>
</gene>
<evidence type="ECO:0000256" key="3">
    <source>
        <dbReference type="ARBA" id="ARBA00022490"/>
    </source>
</evidence>
<dbReference type="STRING" id="1965070.A0A443QMV5"/>
<evidence type="ECO:0000256" key="1">
    <source>
        <dbReference type="ARBA" id="ARBA00004514"/>
    </source>
</evidence>
<dbReference type="PANTHER" id="PTHR45860">
    <property type="entry name" value="TRANSLATION INITIATION FACTOR EIF-2B SUBUNIT ALPHA"/>
    <property type="match status" value="1"/>
</dbReference>
<dbReference type="PANTHER" id="PTHR45860:SF1">
    <property type="entry name" value="TRANSLATION INITIATION FACTOR EIF-2B SUBUNIT ALPHA"/>
    <property type="match status" value="1"/>
</dbReference>
<evidence type="ECO:0000256" key="7">
    <source>
        <dbReference type="ARBA" id="ARBA00044208"/>
    </source>
</evidence>
<keyword evidence="3" id="KW-0963">Cytoplasm</keyword>
<dbReference type="GO" id="GO:0005851">
    <property type="term" value="C:eukaryotic translation initiation factor 2B complex"/>
    <property type="evidence" value="ECO:0007669"/>
    <property type="project" value="TreeGrafter"/>
</dbReference>